<evidence type="ECO:0000313" key="2">
    <source>
        <dbReference type="EMBL" id="CAA0830857.1"/>
    </source>
</evidence>
<feature type="non-terminal residue" evidence="2">
    <location>
        <position position="1"/>
    </location>
</feature>
<dbReference type="EMBL" id="CACSLK010027831">
    <property type="protein sequence ID" value="CAA0830857.1"/>
    <property type="molecule type" value="Genomic_DNA"/>
</dbReference>
<gene>
    <name evidence="2" type="ORF">SHERM_26242</name>
</gene>
<evidence type="ECO:0000256" key="1">
    <source>
        <dbReference type="SAM" id="MobiDB-lite"/>
    </source>
</evidence>
<feature type="non-terminal residue" evidence="2">
    <location>
        <position position="105"/>
    </location>
</feature>
<feature type="compositionally biased region" description="Pro residues" evidence="1">
    <location>
        <begin position="1"/>
        <end position="10"/>
    </location>
</feature>
<accession>A0A9N7NBJ4</accession>
<proteinExistence type="predicted"/>
<organism evidence="2 3">
    <name type="scientific">Striga hermonthica</name>
    <name type="common">Purple witchweed</name>
    <name type="synonym">Buchnera hermonthica</name>
    <dbReference type="NCBI Taxonomy" id="68872"/>
    <lineage>
        <taxon>Eukaryota</taxon>
        <taxon>Viridiplantae</taxon>
        <taxon>Streptophyta</taxon>
        <taxon>Embryophyta</taxon>
        <taxon>Tracheophyta</taxon>
        <taxon>Spermatophyta</taxon>
        <taxon>Magnoliopsida</taxon>
        <taxon>eudicotyledons</taxon>
        <taxon>Gunneridae</taxon>
        <taxon>Pentapetalae</taxon>
        <taxon>asterids</taxon>
        <taxon>lamiids</taxon>
        <taxon>Lamiales</taxon>
        <taxon>Orobanchaceae</taxon>
        <taxon>Buchnereae</taxon>
        <taxon>Striga</taxon>
    </lineage>
</organism>
<keyword evidence="3" id="KW-1185">Reference proteome</keyword>
<feature type="region of interest" description="Disordered" evidence="1">
    <location>
        <begin position="1"/>
        <end position="77"/>
    </location>
</feature>
<dbReference type="AlphaFoldDB" id="A0A9N7NBJ4"/>
<reference evidence="2" key="1">
    <citation type="submission" date="2019-12" db="EMBL/GenBank/DDBJ databases">
        <authorList>
            <person name="Scholes J."/>
        </authorList>
    </citation>
    <scope>NUCLEOTIDE SEQUENCE</scope>
</reference>
<name>A0A9N7NBJ4_STRHE</name>
<dbReference type="Proteomes" id="UP001153555">
    <property type="component" value="Unassembled WGS sequence"/>
</dbReference>
<evidence type="ECO:0000313" key="3">
    <source>
        <dbReference type="Proteomes" id="UP001153555"/>
    </source>
</evidence>
<sequence>SITTPPPRQLSPPLVRVNVPLLTSPRHPRPQSAPQGSRRSHLHLRDTPRPQSFPKAAVDPTAPSPQSSSFEIKVDRQRQPGCAIVSPYLPESYRRYARKECAFDR</sequence>
<comment type="caution">
    <text evidence="2">The sequence shown here is derived from an EMBL/GenBank/DDBJ whole genome shotgun (WGS) entry which is preliminary data.</text>
</comment>
<protein>
    <submittedName>
        <fullName evidence="2">Uncharacterized protein</fullName>
    </submittedName>
</protein>